<dbReference type="EMBL" id="CABDVU010000001">
    <property type="protein sequence ID" value="VTN13326.1"/>
    <property type="molecule type" value="Genomic_DNA"/>
</dbReference>
<organism evidence="1 2">
    <name type="scientific">Raoultella terrigena</name>
    <name type="common">Klebsiella terrigena</name>
    <dbReference type="NCBI Taxonomy" id="577"/>
    <lineage>
        <taxon>Bacteria</taxon>
        <taxon>Pseudomonadati</taxon>
        <taxon>Pseudomonadota</taxon>
        <taxon>Gammaproteobacteria</taxon>
        <taxon>Enterobacterales</taxon>
        <taxon>Enterobacteriaceae</taxon>
        <taxon>Klebsiella/Raoultella group</taxon>
        <taxon>Raoultella</taxon>
    </lineage>
</organism>
<gene>
    <name evidence="1" type="ORF">NCTC9185_05356</name>
</gene>
<dbReference type="Proteomes" id="UP000339249">
    <property type="component" value="Unassembled WGS sequence"/>
</dbReference>
<dbReference type="AlphaFoldDB" id="A0A4U9D7A2"/>
<protein>
    <submittedName>
        <fullName evidence="1">Uncharacterized protein</fullName>
    </submittedName>
</protein>
<name>A0A4U9D7A2_RAOTE</name>
<accession>A0A4U9D7A2</accession>
<evidence type="ECO:0000313" key="2">
    <source>
        <dbReference type="Proteomes" id="UP000339249"/>
    </source>
</evidence>
<evidence type="ECO:0000313" key="1">
    <source>
        <dbReference type="EMBL" id="VTN13326.1"/>
    </source>
</evidence>
<reference evidence="1 2" key="1">
    <citation type="submission" date="2019-04" db="EMBL/GenBank/DDBJ databases">
        <authorList>
            <consortium name="Pathogen Informatics"/>
        </authorList>
    </citation>
    <scope>NUCLEOTIDE SEQUENCE [LARGE SCALE GENOMIC DNA]</scope>
    <source>
        <strain evidence="1 2">NCTC9185</strain>
    </source>
</reference>
<sequence>MDNQPQVAIRAAVLARRPLALQADALAVADASRDFYVQRLGVSLSTMPKMLYTGSL</sequence>
<proteinExistence type="predicted"/>